<dbReference type="PANTHER" id="PTHR23292">
    <property type="entry name" value="LIPOPOLYSACCHARIDE-INDUCED TUMOR NECROSIS FACTOR-ALPHA FACTOR"/>
    <property type="match status" value="1"/>
</dbReference>
<dbReference type="InterPro" id="IPR037519">
    <property type="entry name" value="LITAF_fam"/>
</dbReference>
<dbReference type="Proteomes" id="UP000692954">
    <property type="component" value="Unassembled WGS sequence"/>
</dbReference>
<dbReference type="AlphaFoldDB" id="A0A8S1MXL5"/>
<reference evidence="8" key="1">
    <citation type="submission" date="2021-01" db="EMBL/GenBank/DDBJ databases">
        <authorList>
            <consortium name="Genoscope - CEA"/>
            <person name="William W."/>
        </authorList>
    </citation>
    <scope>NUCLEOTIDE SEQUENCE</scope>
</reference>
<comment type="subcellular location">
    <subcellularLocation>
        <location evidence="1">Membrane</location>
        <topology evidence="1">Peripheral membrane protein</topology>
    </subcellularLocation>
</comment>
<feature type="compositionally biased region" description="Polar residues" evidence="6">
    <location>
        <begin position="1"/>
        <end position="10"/>
    </location>
</feature>
<accession>A0A8S1MXL5</accession>
<keyword evidence="5" id="KW-0472">Membrane</keyword>
<dbReference type="InterPro" id="IPR006629">
    <property type="entry name" value="LITAF"/>
</dbReference>
<dbReference type="Pfam" id="PF10601">
    <property type="entry name" value="zf-LITAF-like"/>
    <property type="match status" value="1"/>
</dbReference>
<dbReference type="OrthoDB" id="5599753at2759"/>
<sequence length="161" mass="18360">MQYHNSQQPGINPDYNYNQQPQQQQQYGTNVQNYPTVQQGGQYIPQQQQQSPSGQLGYNQGQQYIYGAPMGMAPGMPMKLPRTADGVRFPVEIECQFCKRNTKTRIEYQSGQNVCCCSCLLLFTIPILAFLPCIMNSQKDVVHYCTQCNHQVGYTEKKVCE</sequence>
<evidence type="ECO:0000256" key="3">
    <source>
        <dbReference type="ARBA" id="ARBA00022723"/>
    </source>
</evidence>
<evidence type="ECO:0000256" key="1">
    <source>
        <dbReference type="ARBA" id="ARBA00004170"/>
    </source>
</evidence>
<protein>
    <recommendedName>
        <fullName evidence="7">LITAF domain-containing protein</fullName>
    </recommendedName>
</protein>
<dbReference type="PROSITE" id="PS51837">
    <property type="entry name" value="LITAF"/>
    <property type="match status" value="1"/>
</dbReference>
<feature type="domain" description="LITAF" evidence="7">
    <location>
        <begin position="74"/>
        <end position="157"/>
    </location>
</feature>
<feature type="region of interest" description="Disordered" evidence="6">
    <location>
        <begin position="1"/>
        <end position="27"/>
    </location>
</feature>
<evidence type="ECO:0000256" key="2">
    <source>
        <dbReference type="ARBA" id="ARBA00005975"/>
    </source>
</evidence>
<dbReference type="GO" id="GO:0008270">
    <property type="term" value="F:zinc ion binding"/>
    <property type="evidence" value="ECO:0007669"/>
    <property type="project" value="TreeGrafter"/>
</dbReference>
<keyword evidence="9" id="KW-1185">Reference proteome</keyword>
<keyword evidence="3" id="KW-0479">Metal-binding</keyword>
<feature type="compositionally biased region" description="Low complexity" evidence="6">
    <location>
        <begin position="15"/>
        <end position="27"/>
    </location>
</feature>
<evidence type="ECO:0000256" key="5">
    <source>
        <dbReference type="ARBA" id="ARBA00023136"/>
    </source>
</evidence>
<gene>
    <name evidence="8" type="ORF">PSON_ATCC_30995.1.T0390241</name>
</gene>
<evidence type="ECO:0000256" key="4">
    <source>
        <dbReference type="ARBA" id="ARBA00022833"/>
    </source>
</evidence>
<evidence type="ECO:0000256" key="6">
    <source>
        <dbReference type="SAM" id="MobiDB-lite"/>
    </source>
</evidence>
<keyword evidence="4" id="KW-0862">Zinc</keyword>
<dbReference type="GO" id="GO:0016020">
    <property type="term" value="C:membrane"/>
    <property type="evidence" value="ECO:0007669"/>
    <property type="project" value="UniProtKB-SubCell"/>
</dbReference>
<dbReference type="PANTHER" id="PTHR23292:SF6">
    <property type="entry name" value="FI16602P1-RELATED"/>
    <property type="match status" value="1"/>
</dbReference>
<comment type="caution">
    <text evidence="8">The sequence shown here is derived from an EMBL/GenBank/DDBJ whole genome shotgun (WGS) entry which is preliminary data.</text>
</comment>
<evidence type="ECO:0000259" key="7">
    <source>
        <dbReference type="PROSITE" id="PS51837"/>
    </source>
</evidence>
<organism evidence="8 9">
    <name type="scientific">Paramecium sonneborni</name>
    <dbReference type="NCBI Taxonomy" id="65129"/>
    <lineage>
        <taxon>Eukaryota</taxon>
        <taxon>Sar</taxon>
        <taxon>Alveolata</taxon>
        <taxon>Ciliophora</taxon>
        <taxon>Intramacronucleata</taxon>
        <taxon>Oligohymenophorea</taxon>
        <taxon>Peniculida</taxon>
        <taxon>Parameciidae</taxon>
        <taxon>Paramecium</taxon>
    </lineage>
</organism>
<proteinExistence type="inferred from homology"/>
<dbReference type="SMART" id="SM00714">
    <property type="entry name" value="LITAF"/>
    <property type="match status" value="1"/>
</dbReference>
<comment type="similarity">
    <text evidence="2">Belongs to the CDIP1/LITAF family.</text>
</comment>
<name>A0A8S1MXL5_9CILI</name>
<evidence type="ECO:0000313" key="8">
    <source>
        <dbReference type="EMBL" id="CAD8079694.1"/>
    </source>
</evidence>
<evidence type="ECO:0000313" key="9">
    <source>
        <dbReference type="Proteomes" id="UP000692954"/>
    </source>
</evidence>
<dbReference type="EMBL" id="CAJJDN010000039">
    <property type="protein sequence ID" value="CAD8079694.1"/>
    <property type="molecule type" value="Genomic_DNA"/>
</dbReference>